<dbReference type="PROSITE" id="PS00107">
    <property type="entry name" value="PROTEIN_KINASE_ATP"/>
    <property type="match status" value="1"/>
</dbReference>
<feature type="compositionally biased region" description="Polar residues" evidence="7">
    <location>
        <begin position="1688"/>
        <end position="1707"/>
    </location>
</feature>
<feature type="region of interest" description="Disordered" evidence="7">
    <location>
        <begin position="1114"/>
        <end position="1153"/>
    </location>
</feature>
<dbReference type="EMBL" id="MIGC01001381">
    <property type="protein sequence ID" value="PHJ22972.1"/>
    <property type="molecule type" value="Genomic_DNA"/>
</dbReference>
<gene>
    <name evidence="9" type="ORF">CSUI_003182</name>
</gene>
<feature type="region of interest" description="Disordered" evidence="7">
    <location>
        <begin position="220"/>
        <end position="246"/>
    </location>
</feature>
<feature type="region of interest" description="Disordered" evidence="7">
    <location>
        <begin position="2300"/>
        <end position="2365"/>
    </location>
</feature>
<evidence type="ECO:0000256" key="3">
    <source>
        <dbReference type="ARBA" id="ARBA00022741"/>
    </source>
</evidence>
<evidence type="ECO:0000313" key="10">
    <source>
        <dbReference type="Proteomes" id="UP000221165"/>
    </source>
</evidence>
<dbReference type="PANTHER" id="PTHR24058:SF17">
    <property type="entry name" value="HOMEODOMAIN INTERACTING PROTEIN KINASE, ISOFORM D"/>
    <property type="match status" value="1"/>
</dbReference>
<feature type="domain" description="Protein kinase" evidence="8">
    <location>
        <begin position="1206"/>
        <end position="2259"/>
    </location>
</feature>
<dbReference type="GO" id="GO:0004674">
    <property type="term" value="F:protein serine/threonine kinase activity"/>
    <property type="evidence" value="ECO:0007669"/>
    <property type="project" value="UniProtKB-KW"/>
</dbReference>
<dbReference type="SUPFAM" id="SSF56112">
    <property type="entry name" value="Protein kinase-like (PK-like)"/>
    <property type="match status" value="1"/>
</dbReference>
<feature type="region of interest" description="Disordered" evidence="7">
    <location>
        <begin position="1660"/>
        <end position="1709"/>
    </location>
</feature>
<feature type="region of interest" description="Disordered" evidence="7">
    <location>
        <begin position="787"/>
        <end position="808"/>
    </location>
</feature>
<dbReference type="GO" id="GO:0005524">
    <property type="term" value="F:ATP binding"/>
    <property type="evidence" value="ECO:0007669"/>
    <property type="project" value="UniProtKB-UniRule"/>
</dbReference>
<evidence type="ECO:0000313" key="9">
    <source>
        <dbReference type="EMBL" id="PHJ22972.1"/>
    </source>
</evidence>
<evidence type="ECO:0000256" key="4">
    <source>
        <dbReference type="ARBA" id="ARBA00022777"/>
    </source>
</evidence>
<evidence type="ECO:0000256" key="5">
    <source>
        <dbReference type="ARBA" id="ARBA00022840"/>
    </source>
</evidence>
<feature type="region of interest" description="Disordered" evidence="7">
    <location>
        <begin position="2495"/>
        <end position="2520"/>
    </location>
</feature>
<feature type="region of interest" description="Disordered" evidence="7">
    <location>
        <begin position="26"/>
        <end position="142"/>
    </location>
</feature>
<feature type="compositionally biased region" description="Low complexity" evidence="7">
    <location>
        <begin position="111"/>
        <end position="127"/>
    </location>
</feature>
<dbReference type="GeneID" id="94426591"/>
<feature type="region of interest" description="Disordered" evidence="7">
    <location>
        <begin position="371"/>
        <end position="390"/>
    </location>
</feature>
<dbReference type="Gene3D" id="1.10.510.10">
    <property type="entry name" value="Transferase(Phosphotransferase) domain 1"/>
    <property type="match status" value="3"/>
</dbReference>
<feature type="region of interest" description="Disordered" evidence="7">
    <location>
        <begin position="396"/>
        <end position="428"/>
    </location>
</feature>
<dbReference type="Gene3D" id="3.30.200.20">
    <property type="entry name" value="Phosphorylase Kinase, domain 1"/>
    <property type="match status" value="3"/>
</dbReference>
<dbReference type="PROSITE" id="PS50011">
    <property type="entry name" value="PROTEIN_KINASE_DOM"/>
    <property type="match status" value="1"/>
</dbReference>
<feature type="compositionally biased region" description="Polar residues" evidence="7">
    <location>
        <begin position="396"/>
        <end position="422"/>
    </location>
</feature>
<feature type="region of interest" description="Disordered" evidence="7">
    <location>
        <begin position="2382"/>
        <end position="2411"/>
    </location>
</feature>
<feature type="compositionally biased region" description="Basic and acidic residues" evidence="7">
    <location>
        <begin position="2301"/>
        <end position="2321"/>
    </location>
</feature>
<dbReference type="InterPro" id="IPR008271">
    <property type="entry name" value="Ser/Thr_kinase_AS"/>
</dbReference>
<keyword evidence="1" id="KW-0723">Serine/threonine-protein kinase</keyword>
<comment type="caution">
    <text evidence="9">The sequence shown here is derived from an EMBL/GenBank/DDBJ whole genome shotgun (WGS) entry which is preliminary data.</text>
</comment>
<evidence type="ECO:0000259" key="8">
    <source>
        <dbReference type="PROSITE" id="PS50011"/>
    </source>
</evidence>
<dbReference type="PANTHER" id="PTHR24058">
    <property type="entry name" value="DUAL SPECIFICITY PROTEIN KINASE"/>
    <property type="match status" value="1"/>
</dbReference>
<dbReference type="InterPro" id="IPR000719">
    <property type="entry name" value="Prot_kinase_dom"/>
</dbReference>
<proteinExistence type="predicted"/>
<feature type="compositionally biased region" description="Basic and acidic residues" evidence="7">
    <location>
        <begin position="2189"/>
        <end position="2199"/>
    </location>
</feature>
<dbReference type="OrthoDB" id="331575at2759"/>
<feature type="compositionally biased region" description="Basic and acidic residues" evidence="7">
    <location>
        <begin position="2159"/>
        <end position="2170"/>
    </location>
</feature>
<evidence type="ECO:0000256" key="7">
    <source>
        <dbReference type="SAM" id="MobiDB-lite"/>
    </source>
</evidence>
<reference evidence="9 10" key="1">
    <citation type="journal article" date="2017" name="Int. J. Parasitol.">
        <title>The genome of the protozoan parasite Cystoisospora suis and a reverse vaccinology approach to identify vaccine candidates.</title>
        <authorList>
            <person name="Palmieri N."/>
            <person name="Shrestha A."/>
            <person name="Ruttkowski B."/>
            <person name="Beck T."/>
            <person name="Vogl C."/>
            <person name="Tomley F."/>
            <person name="Blake D.P."/>
            <person name="Joachim A."/>
        </authorList>
    </citation>
    <scope>NUCLEOTIDE SEQUENCE [LARGE SCALE GENOMIC DNA]</scope>
    <source>
        <strain evidence="9 10">Wien I</strain>
    </source>
</reference>
<dbReference type="Proteomes" id="UP000221165">
    <property type="component" value="Unassembled WGS sequence"/>
</dbReference>
<keyword evidence="2" id="KW-0808">Transferase</keyword>
<keyword evidence="3 6" id="KW-0547">Nucleotide-binding</keyword>
<feature type="compositionally biased region" description="Low complexity" evidence="7">
    <location>
        <begin position="2261"/>
        <end position="2271"/>
    </location>
</feature>
<feature type="region of interest" description="Disordered" evidence="7">
    <location>
        <begin position="2030"/>
        <end position="2071"/>
    </location>
</feature>
<keyword evidence="10" id="KW-1185">Reference proteome</keyword>
<feature type="region of interest" description="Disordered" evidence="7">
    <location>
        <begin position="1746"/>
        <end position="1770"/>
    </location>
</feature>
<feature type="compositionally biased region" description="Basic and acidic residues" evidence="7">
    <location>
        <begin position="2328"/>
        <end position="2345"/>
    </location>
</feature>
<feature type="compositionally biased region" description="Polar residues" evidence="7">
    <location>
        <begin position="652"/>
        <end position="671"/>
    </location>
</feature>
<accession>A0A2C6L5Z8</accession>
<feature type="compositionally biased region" description="Polar residues" evidence="7">
    <location>
        <begin position="593"/>
        <end position="603"/>
    </location>
</feature>
<name>A0A2C6L5Z8_9APIC</name>
<keyword evidence="4 9" id="KW-0418">Kinase</keyword>
<dbReference type="RefSeq" id="XP_067924649.1">
    <property type="nucleotide sequence ID" value="XM_068063380.1"/>
</dbReference>
<feature type="compositionally biased region" description="Pro residues" evidence="7">
    <location>
        <begin position="721"/>
        <end position="736"/>
    </location>
</feature>
<evidence type="ECO:0000256" key="6">
    <source>
        <dbReference type="PROSITE-ProRule" id="PRU10141"/>
    </source>
</evidence>
<dbReference type="SMART" id="SM00220">
    <property type="entry name" value="S_TKc"/>
    <property type="match status" value="1"/>
</dbReference>
<dbReference type="VEuPathDB" id="ToxoDB:CSUI_003182"/>
<keyword evidence="5 6" id="KW-0067">ATP-binding</keyword>
<evidence type="ECO:0000256" key="1">
    <source>
        <dbReference type="ARBA" id="ARBA00022527"/>
    </source>
</evidence>
<feature type="compositionally biased region" description="Polar residues" evidence="7">
    <location>
        <begin position="1137"/>
        <end position="1146"/>
    </location>
</feature>
<feature type="compositionally biased region" description="Low complexity" evidence="7">
    <location>
        <begin position="2390"/>
        <end position="2401"/>
    </location>
</feature>
<feature type="compositionally biased region" description="Low complexity" evidence="7">
    <location>
        <begin position="787"/>
        <end position="802"/>
    </location>
</feature>
<dbReference type="InterPro" id="IPR017441">
    <property type="entry name" value="Protein_kinase_ATP_BS"/>
</dbReference>
<feature type="compositionally biased region" description="Basic and acidic residues" evidence="7">
    <location>
        <begin position="562"/>
        <end position="577"/>
    </location>
</feature>
<feature type="region of interest" description="Disordered" evidence="7">
    <location>
        <begin position="2260"/>
        <end position="2282"/>
    </location>
</feature>
<feature type="binding site" evidence="6">
    <location>
        <position position="1240"/>
    </location>
    <ligand>
        <name>ATP</name>
        <dbReference type="ChEBI" id="CHEBI:30616"/>
    </ligand>
</feature>
<sequence length="2567" mass="280778">MRPGGSDLKAGCPCVSIPPLGTFGVVSPDEGRRDGQHHGRECGGSPRRHSAPCTTQDKNTIAAPATPLRREADGVEGCCPSEDGVVGAKSSFNQSNPRHSSFLSQKDSDEGGSNRSVGSVVSASKGSGVRGGLDRSDVRRGGVKVQDDTLEILNRVGGGNGGGGSTVEATTVGVFEGGDPGAFSEDRRDRLSGRAVLPGTQASVRCYVAKEEREEVQQQGWGLSKAKLPSTPKGRRQHIHGPESTTSFSQVVSGRRMVIPSMIDKEIVWRDSRNDEFDESADGGAAFTLMVTTGDDSMWDARMKSGETRRQEEQLYCSRSEVFLGAVGEGEWQREADGRCIVSGAGMHAVARGGEQVVGLAKDGWRGESGAEAYGGNQQQGRFSRRKSLSSCGTSRQATVSTASNSMGRVAGSPTTCKTTPGSADADPNTYTFKDPVRRKSVSFGFAGVTMEGASADTMKGELEANSVCCYAGGVPLQYVPQSKQGEKQRNCYHERYPGEKSPRRGEYRTAGCSDFRAGAGGLFQRQQRSDADSQCGSSGYFHPQRRRKRISAVSARTSKALHGDMKPRCGESERRYHLPPQERPSSWVRPPSQLSKESSLGSVPSPDAMFDMVVGTGGSSPPSECCLAEQGGRGGRQLDRTPGNHAVFTPRVQQSRMSSRSIQDQHQPSRLQRERPHKDCLRRRSNQTQTEKVPQQDNPRQRRIRPGAKGGRGYYKYYPTPTPPPSPFPPVPADAPPSSSRNTADSFRLTRRQLPSWFAAYGVGGVGGYHRRSVMSAESEDVSRLSFVGSSSSIPSSSPSSEGGRTRYPFSVSPSPIFEDITLRTDSPLYEGVGLHSQGPVPKKMPTSRVTTGSPSVRLWENAAPFRIADGPSLGSCSTLSWDSRASPVSVCSTSQVPLVLCAEALLQKRQQAQQPKTLPQEQLDCVRAGQAVFHPAPSRLSGPLSPSVMVSGYSTGGLHSPWSSPCPPTHTSFFCRAPAGAIQRILAQALNQSSLSSFRAFCLKMWSDGQEPGRTSPSSSSGFYFPTAPSCGFVLPGRALTSDSVGVYNNGYDNRDHDYIARKFEYILPDQLFLRRCGNSEICACVTREGNRETDEEDREFCSGGVPDATLQLPVGASHHTHGPSRDLTGAGAAQTGSFVSSQERLPPRPLPFDPVGRSVFQRCGGGAAARPSTRERDAVGMNNGQRCRATSMGGISAASTSYYQVLDLVGRGTFGHVYECLQFDAFTGRPLAVVAVKIVKNEEAYVRSALKEMCFLRILPHGETGKDMGDDGGVSGKMVDRRCRTAETSEELYVTHTLGGDGMKATGQDNKNSATANEGTTEKRRVTRLLSEFTYRSHVCLVFELHHMDLYQLLKRRRFRGLPLFIVRQIAVQLVQAVAQLQRARIAHCDLKPENVVIHSAALMRAPRCNEFRRVGCQFLDEEHAPERHSAQRLEWNGLSRTIWERVRGSPVDRNREQILEAAGRAKVRGSDLMQTGCLQFGAERKKRGSCEVLSRLLNQGDAVGQEGMVGLSLDSEQAGARADGEMWTSACQPEGRKTTEVSEIERRSCCRRPRRHCSRGESYRTRSRSCSSESSHSLESLLFPFSRQFVEGLLHSDSSVSPLRRFAKSDVREELSAAALKDTARLTAAPFLQGRKLSSGSDEMFGSWTAGASEFPAAASSVRATPSKLGRRGGPTEDVLASANLKSSSETPSVDVSKTSADEWSTPGRRCATSFYDSSSVEPGRVVSHKRVSVAEHCTERTGQCHHLRSTHASDVLRSSPPDSRERHRKALKSVKDSQDSEFSVTSRRYSVRGREDKASLSSRQLMLFIKVIDFSSSCVLPKTPLTADPSRITLLRETADAPPPACLYPQSRYYGAPEVFLGIPYLEKADLWAVGCILAELFLGRPLFPGVSDFDQVLRYVELCGLPPEWMLEAGKRTDAFFIRTEEWREGESIASVAEQRPPERNADLVQESRSGGFAATGVASGQWRIRTVEEYEKNSGSVEPSALRYTGLRRLADLLRLRPFKYRSPSSPDKCSCRLHHVPEQEPQSTALLEGQPRHRLKSRRNRSRMPPGCKGAPVTPPEVARESLERCSVEQFTQFGMRSAVQPSAEETITSTARVDIRSRSLNCTSDETLSTDHPTLGPFSTECDASDNIYFHPRPQNTVASSPAMRMADKGRSADRHPSPAQQQTSAGPVRRSGSLVHERGPKHPLEGSHAGKKTTKDCTIKLRKRAEAVRRHLSLRKHFIGFLEGLLQVDPFRRFSVVEALQHPFVTSSAGQASPSSSRTPFEEAEDAADNQYGRWRRLHLQQALRQVQEEKDRQERRGVGDLRRESEAIFGTRGDGDDSETREGTHVEKKLLPAPDGQVIGSNQTSGDERFGPRRAARFASRHCPEEISHGPAVESLSSPFSPSGSSEHTAEQGGPAWPSVECFEMRLDLRQQALQHGERERDQRRSELVQQQELFQGQVEKRSPVEKQVHGIRDFLRLRSAQQAYHFYDGVLRLHQQRHVAPSGSLSEPSRPPAQIPETPVVGLSSPSRAGWGGVVCSPSLFTGQMMESAADPVVSLPDVMTERPLPQGSDQ</sequence>
<dbReference type="Pfam" id="PF00069">
    <property type="entry name" value="Pkinase"/>
    <property type="match status" value="1"/>
</dbReference>
<protein>
    <submittedName>
        <fullName evidence="9">Cmgc kinase</fullName>
    </submittedName>
</protein>
<evidence type="ECO:0000256" key="2">
    <source>
        <dbReference type="ARBA" id="ARBA00022679"/>
    </source>
</evidence>
<dbReference type="InterPro" id="IPR011009">
    <property type="entry name" value="Kinase-like_dom_sf"/>
</dbReference>
<feature type="compositionally biased region" description="Polar residues" evidence="7">
    <location>
        <begin position="90"/>
        <end position="105"/>
    </location>
</feature>
<feature type="region of interest" description="Disordered" evidence="7">
    <location>
        <begin position="525"/>
        <end position="746"/>
    </location>
</feature>
<dbReference type="PROSITE" id="PS00108">
    <property type="entry name" value="PROTEIN_KINASE_ST"/>
    <property type="match status" value="1"/>
</dbReference>
<feature type="compositionally biased region" description="Polar residues" evidence="7">
    <location>
        <begin position="687"/>
        <end position="699"/>
    </location>
</feature>
<organism evidence="9 10">
    <name type="scientific">Cystoisospora suis</name>
    <dbReference type="NCBI Taxonomy" id="483139"/>
    <lineage>
        <taxon>Eukaryota</taxon>
        <taxon>Sar</taxon>
        <taxon>Alveolata</taxon>
        <taxon>Apicomplexa</taxon>
        <taxon>Conoidasida</taxon>
        <taxon>Coccidia</taxon>
        <taxon>Eucoccidiorida</taxon>
        <taxon>Eimeriorina</taxon>
        <taxon>Sarcocystidae</taxon>
        <taxon>Cystoisospora</taxon>
    </lineage>
</organism>
<feature type="region of interest" description="Disordered" evidence="7">
    <location>
        <begin position="486"/>
        <end position="508"/>
    </location>
</feature>
<feature type="region of interest" description="Disordered" evidence="7">
    <location>
        <begin position="2145"/>
        <end position="2212"/>
    </location>
</feature>
<feature type="compositionally biased region" description="Basic and acidic residues" evidence="7">
    <location>
        <begin position="29"/>
        <end position="41"/>
    </location>
</feature>
<feature type="compositionally biased region" description="Basic residues" evidence="7">
    <location>
        <begin position="2044"/>
        <end position="2054"/>
    </location>
</feature>
<dbReference type="InterPro" id="IPR050494">
    <property type="entry name" value="Ser_Thr_dual-spec_kinase"/>
</dbReference>